<dbReference type="Gene3D" id="1.10.10.60">
    <property type="entry name" value="Homeodomain-like"/>
    <property type="match status" value="1"/>
</dbReference>
<keyword evidence="1" id="KW-0805">Transcription regulation</keyword>
<keyword evidence="6" id="KW-1185">Reference proteome</keyword>
<keyword evidence="3" id="KW-0804">Transcription</keyword>
<dbReference type="PANTHER" id="PTHR46796:SF6">
    <property type="entry name" value="ARAC SUBFAMILY"/>
    <property type="match status" value="1"/>
</dbReference>
<evidence type="ECO:0000259" key="4">
    <source>
        <dbReference type="PROSITE" id="PS01124"/>
    </source>
</evidence>
<dbReference type="Proteomes" id="UP001197247">
    <property type="component" value="Unassembled WGS sequence"/>
</dbReference>
<reference evidence="5 6" key="1">
    <citation type="submission" date="2021-05" db="EMBL/GenBank/DDBJ databases">
        <title>Kineosporia and Streptomyces sp. nov. two new marine actinobacteria isolated from Coral.</title>
        <authorList>
            <person name="Buangrab K."/>
            <person name="Sutthacheep M."/>
            <person name="Yeemin T."/>
            <person name="Harunari E."/>
            <person name="Igarashi Y."/>
            <person name="Kanchanasin P."/>
            <person name="Tanasupawat S."/>
            <person name="Phongsopitanun W."/>
        </authorList>
    </citation>
    <scope>NUCLEOTIDE SEQUENCE [LARGE SCALE GENOMIC DNA]</scope>
    <source>
        <strain evidence="5 6">J2-2</strain>
    </source>
</reference>
<dbReference type="PANTHER" id="PTHR46796">
    <property type="entry name" value="HTH-TYPE TRANSCRIPTIONAL ACTIVATOR RHAS-RELATED"/>
    <property type="match status" value="1"/>
</dbReference>
<dbReference type="InterPro" id="IPR018060">
    <property type="entry name" value="HTH_AraC"/>
</dbReference>
<proteinExistence type="predicted"/>
<evidence type="ECO:0000256" key="3">
    <source>
        <dbReference type="ARBA" id="ARBA00023163"/>
    </source>
</evidence>
<dbReference type="InterPro" id="IPR035418">
    <property type="entry name" value="AraC-bd_2"/>
</dbReference>
<accession>A0ABS5THN7</accession>
<dbReference type="SMART" id="SM00342">
    <property type="entry name" value="HTH_ARAC"/>
    <property type="match status" value="1"/>
</dbReference>
<evidence type="ECO:0000313" key="5">
    <source>
        <dbReference type="EMBL" id="MBT0770610.1"/>
    </source>
</evidence>
<dbReference type="InterPro" id="IPR050204">
    <property type="entry name" value="AraC_XylS_family_regulators"/>
</dbReference>
<dbReference type="Pfam" id="PF12833">
    <property type="entry name" value="HTH_18"/>
    <property type="match status" value="1"/>
</dbReference>
<keyword evidence="2" id="KW-0238">DNA-binding</keyword>
<dbReference type="Pfam" id="PF14525">
    <property type="entry name" value="AraC_binding_2"/>
    <property type="match status" value="1"/>
</dbReference>
<name>A0ABS5THN7_9ACTN</name>
<evidence type="ECO:0000313" key="6">
    <source>
        <dbReference type="Proteomes" id="UP001197247"/>
    </source>
</evidence>
<evidence type="ECO:0000256" key="2">
    <source>
        <dbReference type="ARBA" id="ARBA00023125"/>
    </source>
</evidence>
<gene>
    <name evidence="5" type="ORF">KIH74_16830</name>
</gene>
<feature type="domain" description="HTH araC/xylS-type" evidence="4">
    <location>
        <begin position="213"/>
        <end position="314"/>
    </location>
</feature>
<organism evidence="5 6">
    <name type="scientific">Kineosporia corallincola</name>
    <dbReference type="NCBI Taxonomy" id="2835133"/>
    <lineage>
        <taxon>Bacteria</taxon>
        <taxon>Bacillati</taxon>
        <taxon>Actinomycetota</taxon>
        <taxon>Actinomycetes</taxon>
        <taxon>Kineosporiales</taxon>
        <taxon>Kineosporiaceae</taxon>
        <taxon>Kineosporia</taxon>
    </lineage>
</organism>
<dbReference type="InterPro" id="IPR009057">
    <property type="entry name" value="Homeodomain-like_sf"/>
</dbReference>
<dbReference type="EMBL" id="JAHBAY010000006">
    <property type="protein sequence ID" value="MBT0770610.1"/>
    <property type="molecule type" value="Genomic_DNA"/>
</dbReference>
<comment type="caution">
    <text evidence="5">The sequence shown here is derived from an EMBL/GenBank/DDBJ whole genome shotgun (WGS) entry which is preliminary data.</text>
</comment>
<sequence length="319" mass="35456">MGSSVLERSGAGFDEWEQRISSTFVPLRAHRKALSSGEFHGRVEATPLGSVVLAEVTADEAVVERTPRLIRQDDPEFYKFALQTRGSCVIEQAGRQARLEPGDLTIYDTSRPYRLSCSDRFRMTVAMFPRNLVRLPERRMSGLTAVRLAGDTGLAALITPLMRSLAESRSPERGFIAAHLGDAVVDLVTAAFAEQMALPSRDGAARSHRALVAEVHAYIDRHLADPGLNTQSVAEAHYVSVRHLQKVFEARGTSISALVRTRRLERCHRDMSDPQLAATPLAVIRQRWGFADAAHFSRLFRAAYGESPREFRKHLSARP</sequence>
<dbReference type="RefSeq" id="WP_214156895.1">
    <property type="nucleotide sequence ID" value="NZ_JAHBAY010000006.1"/>
</dbReference>
<dbReference type="SUPFAM" id="SSF46689">
    <property type="entry name" value="Homeodomain-like"/>
    <property type="match status" value="1"/>
</dbReference>
<protein>
    <submittedName>
        <fullName evidence="5">Helix-turn-helix domain-containing protein</fullName>
    </submittedName>
</protein>
<dbReference type="PROSITE" id="PS01124">
    <property type="entry name" value="HTH_ARAC_FAMILY_2"/>
    <property type="match status" value="1"/>
</dbReference>
<evidence type="ECO:0000256" key="1">
    <source>
        <dbReference type="ARBA" id="ARBA00023015"/>
    </source>
</evidence>